<dbReference type="PROSITE" id="PS50812">
    <property type="entry name" value="PWWP"/>
    <property type="match status" value="1"/>
</dbReference>
<feature type="compositionally biased region" description="Polar residues" evidence="1">
    <location>
        <begin position="286"/>
        <end position="296"/>
    </location>
</feature>
<feature type="compositionally biased region" description="Basic and acidic residues" evidence="1">
    <location>
        <begin position="158"/>
        <end position="172"/>
    </location>
</feature>
<evidence type="ECO:0000259" key="2">
    <source>
        <dbReference type="PROSITE" id="PS50812"/>
    </source>
</evidence>
<dbReference type="InterPro" id="IPR000313">
    <property type="entry name" value="PWWP_dom"/>
</dbReference>
<gene>
    <name evidence="4 5" type="primary">LOC107226746</name>
</gene>
<reference evidence="4 5" key="1">
    <citation type="submission" date="2025-05" db="UniProtKB">
        <authorList>
            <consortium name="RefSeq"/>
        </authorList>
    </citation>
    <scope>IDENTIFICATION</scope>
    <source>
        <tissue evidence="4 5">Thorax and Abdomen</tissue>
    </source>
</reference>
<feature type="compositionally biased region" description="Basic residues" evidence="1">
    <location>
        <begin position="504"/>
        <end position="525"/>
    </location>
</feature>
<feature type="compositionally biased region" description="Polar residues" evidence="1">
    <location>
        <begin position="173"/>
        <end position="215"/>
    </location>
</feature>
<keyword evidence="3" id="KW-1185">Reference proteome</keyword>
<name>A0ABM3GFH5_NEOLC</name>
<feature type="region of interest" description="Disordered" evidence="1">
    <location>
        <begin position="738"/>
        <end position="763"/>
    </location>
</feature>
<evidence type="ECO:0000313" key="5">
    <source>
        <dbReference type="RefSeq" id="XP_046599024.1"/>
    </source>
</evidence>
<dbReference type="Proteomes" id="UP000829291">
    <property type="component" value="Chromosome 6"/>
</dbReference>
<feature type="region of interest" description="Disordered" evidence="1">
    <location>
        <begin position="391"/>
        <end position="416"/>
    </location>
</feature>
<dbReference type="RefSeq" id="XP_046599023.1">
    <property type="nucleotide sequence ID" value="XM_046743067.1"/>
</dbReference>
<feature type="region of interest" description="Disordered" evidence="1">
    <location>
        <begin position="606"/>
        <end position="636"/>
    </location>
</feature>
<feature type="region of interest" description="Disordered" evidence="1">
    <location>
        <begin position="438"/>
        <end position="564"/>
    </location>
</feature>
<feature type="compositionally biased region" description="Basic and acidic residues" evidence="1">
    <location>
        <begin position="268"/>
        <end position="285"/>
    </location>
</feature>
<feature type="compositionally biased region" description="Gly residues" evidence="1">
    <location>
        <begin position="545"/>
        <end position="558"/>
    </location>
</feature>
<accession>A0ABM3GFH5</accession>
<evidence type="ECO:0000313" key="4">
    <source>
        <dbReference type="RefSeq" id="XP_046599023.1"/>
    </source>
</evidence>
<dbReference type="Gene3D" id="2.30.30.140">
    <property type="match status" value="1"/>
</dbReference>
<feature type="compositionally biased region" description="Polar residues" evidence="1">
    <location>
        <begin position="745"/>
        <end position="755"/>
    </location>
</feature>
<feature type="region of interest" description="Disordered" evidence="1">
    <location>
        <begin position="150"/>
        <end position="349"/>
    </location>
</feature>
<feature type="compositionally biased region" description="Basic and acidic residues" evidence="1">
    <location>
        <begin position="312"/>
        <end position="321"/>
    </location>
</feature>
<dbReference type="SUPFAM" id="SSF63748">
    <property type="entry name" value="Tudor/PWWP/MBT"/>
    <property type="match status" value="1"/>
</dbReference>
<evidence type="ECO:0000313" key="3">
    <source>
        <dbReference type="Proteomes" id="UP000829291"/>
    </source>
</evidence>
<evidence type="ECO:0000256" key="1">
    <source>
        <dbReference type="SAM" id="MobiDB-lite"/>
    </source>
</evidence>
<feature type="compositionally biased region" description="Basic residues" evidence="1">
    <location>
        <begin position="462"/>
        <end position="478"/>
    </location>
</feature>
<dbReference type="PANTHER" id="PTHR16112">
    <property type="entry name" value="METHYL-CPG BINDING PROTEIN, DROSOPHILA"/>
    <property type="match status" value="1"/>
</dbReference>
<dbReference type="GeneID" id="107226746"/>
<dbReference type="CDD" id="cd20140">
    <property type="entry name" value="PWWP_PWWP2"/>
    <property type="match status" value="1"/>
</dbReference>
<feature type="compositionally biased region" description="Acidic residues" evidence="1">
    <location>
        <begin position="620"/>
        <end position="630"/>
    </location>
</feature>
<sequence length="776" mass="84116">MADSGAPTELGLVKGEKILVSVESMLPDIVVVSFEHGTKLFQGALLDATKRLITHNIRGRCCRGLPCGVQLPEAVPGGDGDKFASIGARFSYFQEKRAALQVNTPAKIDLRRNINPPARYKNARPTVRLRPRQVLCSKCRSICNENSENVDVSRKRKLAEETTPTRRSDRSRCQPTTAKGQRNLFAENQTENTGPSPAQPSKTPGLQCGTDSGKMNPSLIPKLSRLRPNEINEATQAGGGDKGKQQPQISGGSGSSSSSYWSKDEEDSPGKPEDGRDEAGKRNRSSEFVGNPSTAYSARPRRLSSSSVESAKVPDEEDKKTLAAADSTMRLRTGGGGRVSRKKRSVGSMEDLWDESVFEDPSRTARTTPVIKISFGTQGEGTVMKIPAKIQCSPFDRDGETDTEDTQDAGVELHERDPLELLEQTPIVDLTQLDENEEELRHEAQLQQQLGLGGGKDASAKAAKRALKKAKKEARRKMLGGVSPARSPCNGSPRYNPTSDALSYHRRRHKVKHKKKHKEERKHKGGQGQNGTVVQQEQQEDDVVVGGGGGGGGGGGTVGDQQQKWNVLPGDSYTAIKEQCLKQKLSISLKRLNTNAYARCDYPVSNASSGCKSPGASSDELSEQEPEVDAGETAPDFPPPAHPLVMRLAATPVAHCLTATGRRMDVGDVVWGKIHGFPWWPGKVLSITVSCKEDGTSSGPQAHVAWYGSSTSSLMSCDQLSPFLETFKTRFNKKKRGPYKEAIRQAQTEARSQATPDDADSVLKVCGSPREVNVLS</sequence>
<feature type="domain" description="PWWP" evidence="2">
    <location>
        <begin position="666"/>
        <end position="726"/>
    </location>
</feature>
<feature type="compositionally biased region" description="Polar residues" evidence="1">
    <location>
        <begin position="489"/>
        <end position="501"/>
    </location>
</feature>
<dbReference type="PANTHER" id="PTHR16112:SF22">
    <property type="entry name" value="PWWP DOMAIN-CONTAINING 2B"/>
    <property type="match status" value="1"/>
</dbReference>
<proteinExistence type="predicted"/>
<protein>
    <submittedName>
        <fullName evidence="4 5">PWWP domain-containing protein 2A isoform X1</fullName>
    </submittedName>
</protein>
<dbReference type="SMART" id="SM00293">
    <property type="entry name" value="PWWP"/>
    <property type="match status" value="1"/>
</dbReference>
<dbReference type="RefSeq" id="XP_046599024.1">
    <property type="nucleotide sequence ID" value="XM_046743068.1"/>
</dbReference>
<organism evidence="3 5">
    <name type="scientific">Neodiprion lecontei</name>
    <name type="common">Redheaded pine sawfly</name>
    <dbReference type="NCBI Taxonomy" id="441921"/>
    <lineage>
        <taxon>Eukaryota</taxon>
        <taxon>Metazoa</taxon>
        <taxon>Ecdysozoa</taxon>
        <taxon>Arthropoda</taxon>
        <taxon>Hexapoda</taxon>
        <taxon>Insecta</taxon>
        <taxon>Pterygota</taxon>
        <taxon>Neoptera</taxon>
        <taxon>Endopterygota</taxon>
        <taxon>Hymenoptera</taxon>
        <taxon>Tenthredinoidea</taxon>
        <taxon>Diprionidae</taxon>
        <taxon>Diprioninae</taxon>
        <taxon>Neodiprion</taxon>
    </lineage>
</organism>
<dbReference type="Pfam" id="PF00855">
    <property type="entry name" value="PWWP"/>
    <property type="match status" value="1"/>
</dbReference>